<dbReference type="RefSeq" id="WP_133227021.1">
    <property type="nucleotide sequence ID" value="NZ_SMRT01000003.1"/>
</dbReference>
<gene>
    <name evidence="6" type="ORF">E1757_09255</name>
</gene>
<dbReference type="InterPro" id="IPR018211">
    <property type="entry name" value="ADH_Fe_CS"/>
</dbReference>
<dbReference type="EMBL" id="SMRT01000003">
    <property type="protein sequence ID" value="TDF98709.1"/>
    <property type="molecule type" value="Genomic_DNA"/>
</dbReference>
<keyword evidence="3" id="KW-0520">NAD</keyword>
<dbReference type="SUPFAM" id="SSF56796">
    <property type="entry name" value="Dehydroquinate synthase-like"/>
    <property type="match status" value="1"/>
</dbReference>
<keyword evidence="2" id="KW-0560">Oxidoreductase</keyword>
<dbReference type="PANTHER" id="PTHR11496:SF102">
    <property type="entry name" value="ALCOHOL DEHYDROGENASE 4"/>
    <property type="match status" value="1"/>
</dbReference>
<dbReference type="InterPro" id="IPR039697">
    <property type="entry name" value="Alcohol_dehydrogenase_Fe"/>
</dbReference>
<accession>A0A4R5KS89</accession>
<comment type="caution">
    <text evidence="6">The sequence shown here is derived from an EMBL/GenBank/DDBJ whole genome shotgun (WGS) entry which is preliminary data.</text>
</comment>
<evidence type="ECO:0000256" key="2">
    <source>
        <dbReference type="ARBA" id="ARBA00023002"/>
    </source>
</evidence>
<dbReference type="Gene3D" id="3.40.50.1970">
    <property type="match status" value="1"/>
</dbReference>
<evidence type="ECO:0000313" key="6">
    <source>
        <dbReference type="EMBL" id="TDF98709.1"/>
    </source>
</evidence>
<dbReference type="PROSITE" id="PS00913">
    <property type="entry name" value="ADH_IRON_1"/>
    <property type="match status" value="1"/>
</dbReference>
<dbReference type="GO" id="GO:0004022">
    <property type="term" value="F:alcohol dehydrogenase (NAD+) activity"/>
    <property type="evidence" value="ECO:0007669"/>
    <property type="project" value="UniProtKB-ARBA"/>
</dbReference>
<dbReference type="Pfam" id="PF00465">
    <property type="entry name" value="Fe-ADH"/>
    <property type="match status" value="1"/>
</dbReference>
<reference evidence="6 7" key="1">
    <citation type="submission" date="2019-03" db="EMBL/GenBank/DDBJ databases">
        <title>This is whole genome sequence of Paenibacillus sp MS74 strain.</title>
        <authorList>
            <person name="Trinh H.N."/>
        </authorList>
    </citation>
    <scope>NUCLEOTIDE SEQUENCE [LARGE SCALE GENOMIC DNA]</scope>
    <source>
        <strain evidence="6 7">MS74</strain>
    </source>
</reference>
<dbReference type="InterPro" id="IPR001670">
    <property type="entry name" value="ADH_Fe/GldA"/>
</dbReference>
<evidence type="ECO:0000256" key="3">
    <source>
        <dbReference type="ARBA" id="ARBA00023027"/>
    </source>
</evidence>
<protein>
    <submittedName>
        <fullName evidence="6">Iron-containing alcohol dehydrogenase</fullName>
    </submittedName>
</protein>
<evidence type="ECO:0000259" key="4">
    <source>
        <dbReference type="Pfam" id="PF00465"/>
    </source>
</evidence>
<feature type="domain" description="Alcohol dehydrogenase iron-type/glycerol dehydrogenase GldA" evidence="4">
    <location>
        <begin position="12"/>
        <end position="179"/>
    </location>
</feature>
<keyword evidence="7" id="KW-1185">Reference proteome</keyword>
<dbReference type="FunFam" id="1.20.1090.10:FF:000001">
    <property type="entry name" value="Aldehyde-alcohol dehydrogenase"/>
    <property type="match status" value="1"/>
</dbReference>
<dbReference type="CDD" id="cd08551">
    <property type="entry name" value="Fe-ADH"/>
    <property type="match status" value="1"/>
</dbReference>
<organism evidence="6 7">
    <name type="scientific">Paenibacillus piri</name>
    <dbReference type="NCBI Taxonomy" id="2547395"/>
    <lineage>
        <taxon>Bacteria</taxon>
        <taxon>Bacillati</taxon>
        <taxon>Bacillota</taxon>
        <taxon>Bacilli</taxon>
        <taxon>Bacillales</taxon>
        <taxon>Paenibacillaceae</taxon>
        <taxon>Paenibacillus</taxon>
    </lineage>
</organism>
<dbReference type="AlphaFoldDB" id="A0A4R5KS89"/>
<dbReference type="OrthoDB" id="9815791at2"/>
<feature type="domain" description="Fe-containing alcohol dehydrogenase-like C-terminal" evidence="5">
    <location>
        <begin position="190"/>
        <end position="385"/>
    </location>
</feature>
<dbReference type="FunFam" id="3.40.50.1970:FF:000003">
    <property type="entry name" value="Alcohol dehydrogenase, iron-containing"/>
    <property type="match status" value="1"/>
</dbReference>
<evidence type="ECO:0000256" key="1">
    <source>
        <dbReference type="ARBA" id="ARBA00007358"/>
    </source>
</evidence>
<sequence>MAASYTHQTAGKIVGGPHCTRELAAHLRLFGDIKSALIVTQPSMIRQGIVEELRRQLSAAGIATEIETGIKPEPTVQNVEQVYDRISGQAFDLYIGLGGGSVLDAVKLLSVLATNPASVSEMIGTDLVGQAGIPTVMIPTTSGTGSEVTPNAIVTLPEEQLKIGIVSRHLLPQLVLIDPVLTVGLPQPITASTGMDAFTHALESFISNKANPLSDMFALESIRLISRSIAEAYRDGSSVTARERMLVGSMYGGMALTSAGTAAVHALAYPLGGKFHIPHGVANSMLLPHVMEFNMDAIAEDRLACVAEAMGLQTGGTKAKTADRIVAQIRSWTKELHIPQNLHDYGVTERDVAPLAEAAAKVTRLLNNNPKQVFVQDMQALYHKLLP</sequence>
<comment type="similarity">
    <text evidence="1">Belongs to the iron-containing alcohol dehydrogenase family.</text>
</comment>
<evidence type="ECO:0000313" key="7">
    <source>
        <dbReference type="Proteomes" id="UP000295636"/>
    </source>
</evidence>
<dbReference type="Proteomes" id="UP000295636">
    <property type="component" value="Unassembled WGS sequence"/>
</dbReference>
<dbReference type="Pfam" id="PF25137">
    <property type="entry name" value="ADH_Fe_C"/>
    <property type="match status" value="1"/>
</dbReference>
<dbReference type="Gene3D" id="1.20.1090.10">
    <property type="entry name" value="Dehydroquinate synthase-like - alpha domain"/>
    <property type="match status" value="1"/>
</dbReference>
<name>A0A4R5KS89_9BACL</name>
<dbReference type="PANTHER" id="PTHR11496">
    <property type="entry name" value="ALCOHOL DEHYDROGENASE"/>
    <property type="match status" value="1"/>
</dbReference>
<proteinExistence type="inferred from homology"/>
<dbReference type="InterPro" id="IPR056798">
    <property type="entry name" value="ADH_Fe_C"/>
</dbReference>
<evidence type="ECO:0000259" key="5">
    <source>
        <dbReference type="Pfam" id="PF25137"/>
    </source>
</evidence>
<dbReference type="GO" id="GO:0046872">
    <property type="term" value="F:metal ion binding"/>
    <property type="evidence" value="ECO:0007669"/>
    <property type="project" value="InterPro"/>
</dbReference>